<evidence type="ECO:0000313" key="2">
    <source>
        <dbReference type="EMBL" id="KAK7207593.1"/>
    </source>
</evidence>
<gene>
    <name evidence="2" type="ORF">BZA70DRAFT_292938</name>
</gene>
<evidence type="ECO:0008006" key="4">
    <source>
        <dbReference type="Google" id="ProtNLM"/>
    </source>
</evidence>
<organism evidence="2 3">
    <name type="scientific">Myxozyma melibiosi</name>
    <dbReference type="NCBI Taxonomy" id="54550"/>
    <lineage>
        <taxon>Eukaryota</taxon>
        <taxon>Fungi</taxon>
        <taxon>Dikarya</taxon>
        <taxon>Ascomycota</taxon>
        <taxon>Saccharomycotina</taxon>
        <taxon>Lipomycetes</taxon>
        <taxon>Lipomycetales</taxon>
        <taxon>Lipomycetaceae</taxon>
        <taxon>Myxozyma</taxon>
    </lineage>
</organism>
<dbReference type="GeneID" id="90039906"/>
<dbReference type="EMBL" id="JBBJBU010000001">
    <property type="protein sequence ID" value="KAK7207593.1"/>
    <property type="molecule type" value="Genomic_DNA"/>
</dbReference>
<proteinExistence type="predicted"/>
<evidence type="ECO:0000313" key="3">
    <source>
        <dbReference type="Proteomes" id="UP001498771"/>
    </source>
</evidence>
<dbReference type="RefSeq" id="XP_064770626.1">
    <property type="nucleotide sequence ID" value="XM_064914394.1"/>
</dbReference>
<keyword evidence="3" id="KW-1185">Reference proteome</keyword>
<sequence>MNRNIVLRLRQPRRLFVPARAVSTSSESIANEEKSKETKDEDELELPALLKKPKRKRLKSIDPDKPNLDLSDWSRRFQNNPYAHILCRPIRQCAVTSARLPHHLLVRFAAFKVPENLEHLIVESAPTEKIKRKRHKPKISKHIDPNNQLVILPLEQGSLHIGSTSYHSLNREFLNITERSGRYHSLREAIKSSLPENRNGTFVYQNDMATVVERRLRMRIELALDRLVLSDGVFADAAAAVEKYGIIDAAISWKPTGDAIRATQFFLAPDGKTPVVRYFVNNLCGYDLAAKMQKLLFQRLSPEAGTPDLDEVAIVSTPATRELLKQLWLLRLYLKDRT</sequence>
<reference evidence="2 3" key="1">
    <citation type="submission" date="2024-03" db="EMBL/GenBank/DDBJ databases">
        <title>Genome-scale model development and genomic sequencing of the oleaginous clade Lipomyces.</title>
        <authorList>
            <consortium name="Lawrence Berkeley National Laboratory"/>
            <person name="Czajka J.J."/>
            <person name="Han Y."/>
            <person name="Kim J."/>
            <person name="Mondo S.J."/>
            <person name="Hofstad B.A."/>
            <person name="Robles A."/>
            <person name="Haridas S."/>
            <person name="Riley R."/>
            <person name="LaButti K."/>
            <person name="Pangilinan J."/>
            <person name="Andreopoulos W."/>
            <person name="Lipzen A."/>
            <person name="Yan J."/>
            <person name="Wang M."/>
            <person name="Ng V."/>
            <person name="Grigoriev I.V."/>
            <person name="Spatafora J.W."/>
            <person name="Magnuson J.K."/>
            <person name="Baker S.E."/>
            <person name="Pomraning K.R."/>
        </authorList>
    </citation>
    <scope>NUCLEOTIDE SEQUENCE [LARGE SCALE GENOMIC DNA]</scope>
    <source>
        <strain evidence="2 3">Phaff 52-87</strain>
    </source>
</reference>
<evidence type="ECO:0000256" key="1">
    <source>
        <dbReference type="SAM" id="MobiDB-lite"/>
    </source>
</evidence>
<dbReference type="Proteomes" id="UP001498771">
    <property type="component" value="Unassembled WGS sequence"/>
</dbReference>
<name>A0ABR1FCL4_9ASCO</name>
<feature type="region of interest" description="Disordered" evidence="1">
    <location>
        <begin position="22"/>
        <end position="43"/>
    </location>
</feature>
<protein>
    <recommendedName>
        <fullName evidence="4">Required for respiratory growth protein 8, mitochondrial</fullName>
    </recommendedName>
</protein>
<accession>A0ABR1FCL4</accession>
<comment type="caution">
    <text evidence="2">The sequence shown here is derived from an EMBL/GenBank/DDBJ whole genome shotgun (WGS) entry which is preliminary data.</text>
</comment>